<protein>
    <submittedName>
        <fullName evidence="2">Uncharacterized protein</fullName>
    </submittedName>
</protein>
<dbReference type="STRING" id="1220924.W2S3Z8"/>
<accession>W2S3Z8</accession>
<evidence type="ECO:0000256" key="1">
    <source>
        <dbReference type="SAM" id="MobiDB-lite"/>
    </source>
</evidence>
<dbReference type="Proteomes" id="UP000030752">
    <property type="component" value="Unassembled WGS sequence"/>
</dbReference>
<keyword evidence="3" id="KW-1185">Reference proteome</keyword>
<sequence length="177" mass="18732">MADDLLGDLLSLEDGFYDEGFQAGVADSARAGHLEGKVFGIEKGYDKALELGKLNGRAYVWKYRQQDAKRVATDEPLRAGSDDVTRSSSPIGEAFNAMTSLPKNSRLDKHVDGILALTDPDKVSTDNSDESVSQFEDSVAKAKAKAKMVAIAASEPLEAGSGPAASIEDSAGLSARH</sequence>
<dbReference type="PANTHER" id="PTHR28532">
    <property type="entry name" value="GEO13458P1"/>
    <property type="match status" value="1"/>
</dbReference>
<dbReference type="InterPro" id="IPR052436">
    <property type="entry name" value="LTO1_adapter"/>
</dbReference>
<gene>
    <name evidence="2" type="ORF">HMPREF1541_01936</name>
</gene>
<dbReference type="GeneID" id="19969275"/>
<proteinExistence type="predicted"/>
<dbReference type="EMBL" id="KB822718">
    <property type="protein sequence ID" value="ETN42778.1"/>
    <property type="molecule type" value="Genomic_DNA"/>
</dbReference>
<organism evidence="2 3">
    <name type="scientific">Cyphellophora europaea (strain CBS 101466)</name>
    <name type="common">Phialophora europaea</name>
    <dbReference type="NCBI Taxonomy" id="1220924"/>
    <lineage>
        <taxon>Eukaryota</taxon>
        <taxon>Fungi</taxon>
        <taxon>Dikarya</taxon>
        <taxon>Ascomycota</taxon>
        <taxon>Pezizomycotina</taxon>
        <taxon>Eurotiomycetes</taxon>
        <taxon>Chaetothyriomycetidae</taxon>
        <taxon>Chaetothyriales</taxon>
        <taxon>Cyphellophoraceae</taxon>
        <taxon>Cyphellophora</taxon>
    </lineage>
</organism>
<dbReference type="InParanoid" id="W2S3Z8"/>
<reference evidence="2 3" key="1">
    <citation type="submission" date="2013-03" db="EMBL/GenBank/DDBJ databases">
        <title>The Genome Sequence of Phialophora europaea CBS 101466.</title>
        <authorList>
            <consortium name="The Broad Institute Genomics Platform"/>
            <person name="Cuomo C."/>
            <person name="de Hoog S."/>
            <person name="Gorbushina A."/>
            <person name="Walker B."/>
            <person name="Young S.K."/>
            <person name="Zeng Q."/>
            <person name="Gargeya S."/>
            <person name="Fitzgerald M."/>
            <person name="Haas B."/>
            <person name="Abouelleil A."/>
            <person name="Allen A.W."/>
            <person name="Alvarado L."/>
            <person name="Arachchi H.M."/>
            <person name="Berlin A.M."/>
            <person name="Chapman S.B."/>
            <person name="Gainer-Dewar J."/>
            <person name="Goldberg J."/>
            <person name="Griggs A."/>
            <person name="Gujja S."/>
            <person name="Hansen M."/>
            <person name="Howarth C."/>
            <person name="Imamovic A."/>
            <person name="Ireland A."/>
            <person name="Larimer J."/>
            <person name="McCowan C."/>
            <person name="Murphy C."/>
            <person name="Pearson M."/>
            <person name="Poon T.W."/>
            <person name="Priest M."/>
            <person name="Roberts A."/>
            <person name="Saif S."/>
            <person name="Shea T."/>
            <person name="Sisk P."/>
            <person name="Sykes S."/>
            <person name="Wortman J."/>
            <person name="Nusbaum C."/>
            <person name="Birren B."/>
        </authorList>
    </citation>
    <scope>NUCLEOTIDE SEQUENCE [LARGE SCALE GENOMIC DNA]</scope>
    <source>
        <strain evidence="2 3">CBS 101466</strain>
    </source>
</reference>
<dbReference type="HOGENOM" id="CLU_093235_1_0_1"/>
<dbReference type="OrthoDB" id="48036at2759"/>
<dbReference type="RefSeq" id="XP_008714514.1">
    <property type="nucleotide sequence ID" value="XM_008716292.1"/>
</dbReference>
<dbReference type="PANTHER" id="PTHR28532:SF1">
    <property type="entry name" value="ORAL CANCER OVEREXPRESSED 1"/>
    <property type="match status" value="1"/>
</dbReference>
<feature type="region of interest" description="Disordered" evidence="1">
    <location>
        <begin position="154"/>
        <end position="177"/>
    </location>
</feature>
<evidence type="ECO:0000313" key="3">
    <source>
        <dbReference type="Proteomes" id="UP000030752"/>
    </source>
</evidence>
<dbReference type="AlphaFoldDB" id="W2S3Z8"/>
<dbReference type="eggNOG" id="ENOG502S9TX">
    <property type="taxonomic scope" value="Eukaryota"/>
</dbReference>
<name>W2S3Z8_CYPE1</name>
<dbReference type="FunCoup" id="W2S3Z8">
    <property type="interactions" value="15"/>
</dbReference>
<evidence type="ECO:0000313" key="2">
    <source>
        <dbReference type="EMBL" id="ETN42778.1"/>
    </source>
</evidence>
<dbReference type="VEuPathDB" id="FungiDB:HMPREF1541_01936"/>